<dbReference type="PANTHER" id="PTHR43393">
    <property type="entry name" value="CYTOKININ RIBOSIDE 5'-MONOPHOSPHATE PHOSPHORIBOHYDROLASE"/>
    <property type="match status" value="1"/>
</dbReference>
<dbReference type="Gene3D" id="3.40.50.450">
    <property type="match status" value="1"/>
</dbReference>
<dbReference type="GO" id="GO:0005829">
    <property type="term" value="C:cytosol"/>
    <property type="evidence" value="ECO:0007669"/>
    <property type="project" value="TreeGrafter"/>
</dbReference>
<dbReference type="STRING" id="1685010.A0O34_08020"/>
<dbReference type="SUPFAM" id="SSF102405">
    <property type="entry name" value="MCP/YpsA-like"/>
    <property type="match status" value="1"/>
</dbReference>
<dbReference type="InterPro" id="IPR031100">
    <property type="entry name" value="LOG_fam"/>
</dbReference>
<evidence type="ECO:0000256" key="1">
    <source>
        <dbReference type="ARBA" id="ARBA00000274"/>
    </source>
</evidence>
<evidence type="ECO:0000256" key="2">
    <source>
        <dbReference type="RuleBase" id="RU363015"/>
    </source>
</evidence>
<sequence length="251" mass="28290">MMELDGTRDESLVNPELDINETKLHNSLKQKAWDEIITKDSWMVFKVMAEFVDGYEKLAKIGPCVSIFGSARLKPESKYYEMAVEIAEKITKIGFGIITGGGPGIMEAGNKGAFNAKGKSIGLNIDLPFEQHFNPYINKSYSMNFDYFFVRKVMFVKYSQGFVVMPGGFGTLDELTEAMTLIQTNKIGKFPIVLVGSEFWGGLLDWFKATLLKEKMIAEDDLDLYRVVDTADEAVAHIKAFYDKYSVNVNF</sequence>
<dbReference type="EC" id="3.2.2.n1" evidence="2"/>
<protein>
    <recommendedName>
        <fullName evidence="2">Cytokinin riboside 5'-monophosphate phosphoribohydrolase</fullName>
        <ecNumber evidence="2">3.2.2.n1</ecNumber>
    </recommendedName>
</protein>
<gene>
    <name evidence="3" type="ORF">A0O34_08020</name>
</gene>
<dbReference type="KEGG" id="chh:A0O34_08020"/>
<keyword evidence="4" id="KW-1185">Reference proteome</keyword>
<dbReference type="Proteomes" id="UP000077824">
    <property type="component" value="Chromosome"/>
</dbReference>
<dbReference type="EMBL" id="CP015199">
    <property type="protein sequence ID" value="ANF50468.1"/>
    <property type="molecule type" value="Genomic_DNA"/>
</dbReference>
<dbReference type="FunFam" id="3.40.50.450:FF:000011">
    <property type="entry name" value="TIGR00730 family Rossman fold protein"/>
    <property type="match status" value="1"/>
</dbReference>
<proteinExistence type="inferred from homology"/>
<keyword evidence="2" id="KW-0378">Hydrolase</keyword>
<dbReference type="InterPro" id="IPR052341">
    <property type="entry name" value="LOG_family_nucleotidases"/>
</dbReference>
<evidence type="ECO:0000313" key="3">
    <source>
        <dbReference type="EMBL" id="ANF50468.1"/>
    </source>
</evidence>
<dbReference type="GO" id="GO:0009691">
    <property type="term" value="P:cytokinin biosynthetic process"/>
    <property type="evidence" value="ECO:0007669"/>
    <property type="project" value="UniProtKB-UniRule"/>
</dbReference>
<dbReference type="GO" id="GO:0008714">
    <property type="term" value="F:AMP nucleosidase activity"/>
    <property type="evidence" value="ECO:0007669"/>
    <property type="project" value="UniProtKB-EC"/>
</dbReference>
<reference evidence="3 4" key="1">
    <citation type="submission" date="2016-04" db="EMBL/GenBank/DDBJ databases">
        <title>Complete Genome Sequence of Chryseobacterium sp. IHBB 10212.</title>
        <authorList>
            <person name="Pal M."/>
            <person name="Swarnkar M.K."/>
            <person name="Kaushal K."/>
            <person name="Chhibber S."/>
            <person name="Singh A.K."/>
            <person name="Gulati A."/>
        </authorList>
    </citation>
    <scope>NUCLEOTIDE SEQUENCE [LARGE SCALE GENOMIC DNA]</scope>
    <source>
        <strain evidence="3 4">IHBB 10212</strain>
    </source>
</reference>
<dbReference type="Pfam" id="PF03641">
    <property type="entry name" value="Lysine_decarbox"/>
    <property type="match status" value="1"/>
</dbReference>
<accession>A0A172XU19</accession>
<comment type="similarity">
    <text evidence="2">Belongs to the LOG family.</text>
</comment>
<organism evidence="3 4">
    <name type="scientific">Chryseobacterium glaciei</name>
    <dbReference type="NCBI Taxonomy" id="1685010"/>
    <lineage>
        <taxon>Bacteria</taxon>
        <taxon>Pseudomonadati</taxon>
        <taxon>Bacteroidota</taxon>
        <taxon>Flavobacteriia</taxon>
        <taxon>Flavobacteriales</taxon>
        <taxon>Weeksellaceae</taxon>
        <taxon>Chryseobacterium group</taxon>
        <taxon>Chryseobacterium</taxon>
    </lineage>
</organism>
<keyword evidence="2" id="KW-0203">Cytokinin biosynthesis</keyword>
<evidence type="ECO:0000313" key="4">
    <source>
        <dbReference type="Proteomes" id="UP000077824"/>
    </source>
</evidence>
<dbReference type="NCBIfam" id="TIGR00730">
    <property type="entry name" value="Rossman fold protein, TIGR00730 family"/>
    <property type="match status" value="1"/>
</dbReference>
<dbReference type="AlphaFoldDB" id="A0A172XU19"/>
<name>A0A172XU19_9FLAO</name>
<comment type="catalytic activity">
    <reaction evidence="1">
        <text>AMP + H2O = D-ribose 5-phosphate + adenine</text>
        <dbReference type="Rhea" id="RHEA:20129"/>
        <dbReference type="ChEBI" id="CHEBI:15377"/>
        <dbReference type="ChEBI" id="CHEBI:16708"/>
        <dbReference type="ChEBI" id="CHEBI:78346"/>
        <dbReference type="ChEBI" id="CHEBI:456215"/>
        <dbReference type="EC" id="3.2.2.4"/>
    </reaction>
</comment>
<dbReference type="InterPro" id="IPR005269">
    <property type="entry name" value="LOG"/>
</dbReference>
<dbReference type="PANTHER" id="PTHR43393:SF3">
    <property type="entry name" value="LYSINE DECARBOXYLASE-LIKE PROTEIN"/>
    <property type="match status" value="1"/>
</dbReference>